<comment type="caution">
    <text evidence="6">The sequence shown here is derived from an EMBL/GenBank/DDBJ whole genome shotgun (WGS) entry which is preliminary data.</text>
</comment>
<feature type="repeat" description="ANK" evidence="3">
    <location>
        <begin position="400"/>
        <end position="432"/>
    </location>
</feature>
<feature type="repeat" description="ANK" evidence="3">
    <location>
        <begin position="58"/>
        <end position="86"/>
    </location>
</feature>
<dbReference type="GO" id="GO:0005829">
    <property type="term" value="C:cytosol"/>
    <property type="evidence" value="ECO:0007669"/>
    <property type="project" value="TreeGrafter"/>
</dbReference>
<evidence type="ECO:0000313" key="7">
    <source>
        <dbReference type="Proteomes" id="UP000242188"/>
    </source>
</evidence>
<feature type="domain" description="Mab-21-like nucleotidyltransferase" evidence="5">
    <location>
        <begin position="553"/>
        <end position="762"/>
    </location>
</feature>
<feature type="repeat" description="ANK" evidence="3">
    <location>
        <begin position="335"/>
        <end position="367"/>
    </location>
</feature>
<keyword evidence="1" id="KW-0677">Repeat</keyword>
<evidence type="ECO:0000256" key="1">
    <source>
        <dbReference type="ARBA" id="ARBA00022737"/>
    </source>
</evidence>
<keyword evidence="7" id="KW-1185">Reference proteome</keyword>
<dbReference type="OrthoDB" id="539213at2759"/>
<accession>A0A210QI72</accession>
<dbReference type="GO" id="GO:0051059">
    <property type="term" value="F:NF-kappaB binding"/>
    <property type="evidence" value="ECO:0007669"/>
    <property type="project" value="TreeGrafter"/>
</dbReference>
<reference evidence="6 7" key="1">
    <citation type="journal article" date="2017" name="Nat. Ecol. Evol.">
        <title>Scallop genome provides insights into evolution of bilaterian karyotype and development.</title>
        <authorList>
            <person name="Wang S."/>
            <person name="Zhang J."/>
            <person name="Jiao W."/>
            <person name="Li J."/>
            <person name="Xun X."/>
            <person name="Sun Y."/>
            <person name="Guo X."/>
            <person name="Huan P."/>
            <person name="Dong B."/>
            <person name="Zhang L."/>
            <person name="Hu X."/>
            <person name="Sun X."/>
            <person name="Wang J."/>
            <person name="Zhao C."/>
            <person name="Wang Y."/>
            <person name="Wang D."/>
            <person name="Huang X."/>
            <person name="Wang R."/>
            <person name="Lv J."/>
            <person name="Li Y."/>
            <person name="Zhang Z."/>
            <person name="Liu B."/>
            <person name="Lu W."/>
            <person name="Hui Y."/>
            <person name="Liang J."/>
            <person name="Zhou Z."/>
            <person name="Hou R."/>
            <person name="Li X."/>
            <person name="Liu Y."/>
            <person name="Li H."/>
            <person name="Ning X."/>
            <person name="Lin Y."/>
            <person name="Zhao L."/>
            <person name="Xing Q."/>
            <person name="Dou J."/>
            <person name="Li Y."/>
            <person name="Mao J."/>
            <person name="Guo H."/>
            <person name="Dou H."/>
            <person name="Li T."/>
            <person name="Mu C."/>
            <person name="Jiang W."/>
            <person name="Fu Q."/>
            <person name="Fu X."/>
            <person name="Miao Y."/>
            <person name="Liu J."/>
            <person name="Yu Q."/>
            <person name="Li R."/>
            <person name="Liao H."/>
            <person name="Li X."/>
            <person name="Kong Y."/>
            <person name="Jiang Z."/>
            <person name="Chourrout D."/>
            <person name="Li R."/>
            <person name="Bao Z."/>
        </authorList>
    </citation>
    <scope>NUCLEOTIDE SEQUENCE [LARGE SCALE GENOMIC DNA]</scope>
    <source>
        <strain evidence="6 7">PY_sf001</strain>
    </source>
</reference>
<keyword evidence="2 3" id="KW-0040">ANK repeat</keyword>
<dbReference type="Pfam" id="PF00023">
    <property type="entry name" value="Ank"/>
    <property type="match status" value="1"/>
</dbReference>
<dbReference type="SMART" id="SM00248">
    <property type="entry name" value="ANK"/>
    <property type="match status" value="10"/>
</dbReference>
<organism evidence="6 7">
    <name type="scientific">Mizuhopecten yessoensis</name>
    <name type="common">Japanese scallop</name>
    <name type="synonym">Patinopecten yessoensis</name>
    <dbReference type="NCBI Taxonomy" id="6573"/>
    <lineage>
        <taxon>Eukaryota</taxon>
        <taxon>Metazoa</taxon>
        <taxon>Spiralia</taxon>
        <taxon>Lophotrochozoa</taxon>
        <taxon>Mollusca</taxon>
        <taxon>Bivalvia</taxon>
        <taxon>Autobranchia</taxon>
        <taxon>Pteriomorphia</taxon>
        <taxon>Pectinida</taxon>
        <taxon>Pectinoidea</taxon>
        <taxon>Pectinidae</taxon>
        <taxon>Mizuhopecten</taxon>
    </lineage>
</organism>
<feature type="compositionally biased region" description="Polar residues" evidence="4">
    <location>
        <begin position="861"/>
        <end position="872"/>
    </location>
</feature>
<proteinExistence type="predicted"/>
<dbReference type="InterPro" id="IPR002110">
    <property type="entry name" value="Ankyrin_rpt"/>
</dbReference>
<dbReference type="Pfam" id="PF12796">
    <property type="entry name" value="Ank_2"/>
    <property type="match status" value="2"/>
</dbReference>
<evidence type="ECO:0000256" key="4">
    <source>
        <dbReference type="SAM" id="MobiDB-lite"/>
    </source>
</evidence>
<dbReference type="Pfam" id="PF03281">
    <property type="entry name" value="Mab-21"/>
    <property type="match status" value="1"/>
</dbReference>
<feature type="repeat" description="ANK" evidence="3">
    <location>
        <begin position="118"/>
        <end position="150"/>
    </location>
</feature>
<dbReference type="InterPro" id="IPR036770">
    <property type="entry name" value="Ankyrin_rpt-contain_sf"/>
</dbReference>
<name>A0A210QI72_MIZYE</name>
<sequence>MADNNPFKGLFKLIKERTPEAVACRTSDLHKAATLGDIGLLQKCLEGVDVDINLRDELGNTPLYMATMKSHRAAVDILLQNGAAVNDTCCSPMHNVRDVHIAKALVEAGGRLGDRDDFGNTPLHRAVTREDIGLVFYLLQLGADTNAQNALGNTPLHSACRFSKDGPICEVITRLISAGATVNMRDKVGKTPLHHACEILPMFDSIAILIKHGAALDIHDRKGYCPIHYLIDGYLPTNTEEEAEFASKLDLLLTSPETIDVATVTGLSAIHIAASRGLCIIIKHLVQKGCDVRCQDGRGKGLLHTVASAKEAKNSVDTTQTLISCGCDVDCSDFWGSTPLHEAVANDKFDVAEVLVNNKADIEIRDNNGTSALHLAAANCSDAVTLLLDKGATVNATDKYLSTPLHFAAWANSWLATETLVSHGADREMKDLSGSVPRDTAIFKYSDVVEILGSEESSHSIKTFSDVANKLMSKNDFDDLLGKDGKLTRSDRDITQFCDSAFNTSGVGLVLFEDEARDIHTAVEGVAETIVQHLGKLDSNFKATLLRAGSSSEGTKTRYPDEFDFMFCLEEFSENTYPEFQEEDEYRTLGAGFCPNKVRKGGILGDLIGDTEPSEELVTISDYTRIYVKDTIDAEPLLDLSERDSRVIPCYMMYHQFSHLLTKVLLSESFPKNPNLLIQEVTIEPALSLQWRGSRYKMMDINVDLVPAIRLPCWPEKIRRDCKLFTPDILSIPGMAVPKMAGGECEDLWRYSMSLHETAIFRKLKPRIRNSYTTAKALLNSTLVCPLAREEETEESAFYRQSSSMASMCGSEEFVFITTAGEAIPSYFLKMMFLFSLEYKVGREGLGSVYDVDSQNRKSEYSQSEVSGTITNTEHDIDPDSSSPPSKRKRLACSYGPAEVRNVQSTERDIDIALVRDIYRRCEACLSEGKVPSFFNPRQDVLGSRGEEQSLEMALNYTRFINKLLED</sequence>
<dbReference type="InterPro" id="IPR051070">
    <property type="entry name" value="NF-kappa-B_inhibitor"/>
</dbReference>
<evidence type="ECO:0000259" key="5">
    <source>
        <dbReference type="Pfam" id="PF03281"/>
    </source>
</evidence>
<dbReference type="Gene3D" id="3.30.460.90">
    <property type="match status" value="1"/>
</dbReference>
<dbReference type="Proteomes" id="UP000242188">
    <property type="component" value="Unassembled WGS sequence"/>
</dbReference>
<dbReference type="Pfam" id="PF13637">
    <property type="entry name" value="Ank_4"/>
    <property type="match status" value="1"/>
</dbReference>
<dbReference type="GO" id="GO:0071356">
    <property type="term" value="P:cellular response to tumor necrosis factor"/>
    <property type="evidence" value="ECO:0007669"/>
    <property type="project" value="TreeGrafter"/>
</dbReference>
<dbReference type="InterPro" id="IPR046903">
    <property type="entry name" value="Mab-21-like_nuc_Trfase"/>
</dbReference>
<feature type="region of interest" description="Disordered" evidence="4">
    <location>
        <begin position="857"/>
        <end position="890"/>
    </location>
</feature>
<dbReference type="Gene3D" id="1.25.40.20">
    <property type="entry name" value="Ankyrin repeat-containing domain"/>
    <property type="match status" value="4"/>
</dbReference>
<dbReference type="PROSITE" id="PS50297">
    <property type="entry name" value="ANK_REP_REGION"/>
    <property type="match status" value="5"/>
</dbReference>
<evidence type="ECO:0000256" key="3">
    <source>
        <dbReference type="PROSITE-ProRule" id="PRU00023"/>
    </source>
</evidence>
<evidence type="ECO:0000256" key="2">
    <source>
        <dbReference type="ARBA" id="ARBA00023043"/>
    </source>
</evidence>
<dbReference type="PROSITE" id="PS50088">
    <property type="entry name" value="ANK_REPEAT"/>
    <property type="match status" value="8"/>
</dbReference>
<protein>
    <submittedName>
        <fullName evidence="6">Serine/threonine-protein phosphatase 6 regulatory ankyrin repeat subunit A</fullName>
    </submittedName>
</protein>
<feature type="repeat" description="ANK" evidence="3">
    <location>
        <begin position="188"/>
        <end position="221"/>
    </location>
</feature>
<feature type="repeat" description="ANK" evidence="3">
    <location>
        <begin position="368"/>
        <end position="399"/>
    </location>
</feature>
<dbReference type="AlphaFoldDB" id="A0A210QI72"/>
<feature type="repeat" description="ANK" evidence="3">
    <location>
        <begin position="151"/>
        <end position="187"/>
    </location>
</feature>
<evidence type="ECO:0000313" key="6">
    <source>
        <dbReference type="EMBL" id="OWF48399.1"/>
    </source>
</evidence>
<dbReference type="EMBL" id="NEDP02003547">
    <property type="protein sequence ID" value="OWF48399.1"/>
    <property type="molecule type" value="Genomic_DNA"/>
</dbReference>
<feature type="repeat" description="ANK" evidence="3">
    <location>
        <begin position="265"/>
        <end position="297"/>
    </location>
</feature>
<dbReference type="PANTHER" id="PTHR46680">
    <property type="entry name" value="NF-KAPPA-B INHIBITOR ALPHA"/>
    <property type="match status" value="1"/>
</dbReference>
<gene>
    <name evidence="6" type="ORF">KP79_PYT14756</name>
</gene>
<dbReference type="PANTHER" id="PTHR46680:SF3">
    <property type="entry name" value="NF-KAPPA-B INHIBITOR CACTUS"/>
    <property type="match status" value="1"/>
</dbReference>
<dbReference type="SUPFAM" id="SSF48403">
    <property type="entry name" value="Ankyrin repeat"/>
    <property type="match status" value="2"/>
</dbReference>